<sequence>MDDGKDKQPMPESERTRATLVAPVKMHAKPPLNTASSRPFVDEGGDGDGGSGGARAEQGAPPPRSGSGASGCAVKFDSALPEHMQGAKRMLRKATPLPMGLEEQSKEHRHQLEIWGENPPPPEVDKADLASDALPRKEQP</sequence>
<feature type="compositionally biased region" description="Basic and acidic residues" evidence="1">
    <location>
        <begin position="103"/>
        <end position="112"/>
    </location>
</feature>
<feature type="region of interest" description="Disordered" evidence="1">
    <location>
        <begin position="1"/>
        <end position="140"/>
    </location>
</feature>
<protein>
    <submittedName>
        <fullName evidence="2">Uncharacterized protein</fullName>
    </submittedName>
</protein>
<reference evidence="2" key="1">
    <citation type="submission" date="2021-01" db="EMBL/GenBank/DDBJ databases">
        <authorList>
            <person name="Corre E."/>
            <person name="Pelletier E."/>
            <person name="Niang G."/>
            <person name="Scheremetjew M."/>
            <person name="Finn R."/>
            <person name="Kale V."/>
            <person name="Holt S."/>
            <person name="Cochrane G."/>
            <person name="Meng A."/>
            <person name="Brown T."/>
            <person name="Cohen L."/>
        </authorList>
    </citation>
    <scope>NUCLEOTIDE SEQUENCE</scope>
    <source>
        <strain evidence="2">CCMP3276</strain>
    </source>
</reference>
<organism evidence="2">
    <name type="scientific">Erythrolobus madagascarensis</name>
    <dbReference type="NCBI Taxonomy" id="708628"/>
    <lineage>
        <taxon>Eukaryota</taxon>
        <taxon>Rhodophyta</taxon>
        <taxon>Bangiophyceae</taxon>
        <taxon>Porphyridiales</taxon>
        <taxon>Porphyridiaceae</taxon>
        <taxon>Erythrolobus</taxon>
    </lineage>
</organism>
<evidence type="ECO:0000256" key="1">
    <source>
        <dbReference type="SAM" id="MobiDB-lite"/>
    </source>
</evidence>
<gene>
    <name evidence="2" type="ORF">EMAD1354_LOCUS2272</name>
</gene>
<name>A0A7S0T9I5_9RHOD</name>
<proteinExistence type="predicted"/>
<feature type="compositionally biased region" description="Basic and acidic residues" evidence="1">
    <location>
        <begin position="1"/>
        <end position="17"/>
    </location>
</feature>
<dbReference type="AlphaFoldDB" id="A0A7S0T9I5"/>
<dbReference type="EMBL" id="HBFE01003385">
    <property type="protein sequence ID" value="CAD8726192.1"/>
    <property type="molecule type" value="Transcribed_RNA"/>
</dbReference>
<feature type="compositionally biased region" description="Basic and acidic residues" evidence="1">
    <location>
        <begin position="123"/>
        <end position="140"/>
    </location>
</feature>
<evidence type="ECO:0000313" key="2">
    <source>
        <dbReference type="EMBL" id="CAD8726192.1"/>
    </source>
</evidence>
<accession>A0A7S0T9I5</accession>